<dbReference type="GO" id="GO:0008270">
    <property type="term" value="F:zinc ion binding"/>
    <property type="evidence" value="ECO:0007669"/>
    <property type="project" value="InterPro"/>
</dbReference>
<evidence type="ECO:0000313" key="4">
    <source>
        <dbReference type="Proteomes" id="UP000645217"/>
    </source>
</evidence>
<protein>
    <recommendedName>
        <fullName evidence="2">HNH nuclease domain-containing protein</fullName>
    </recommendedName>
</protein>
<sequence>MPNAQWRGHDRRSTLPPNWEAVRIVVLTRDNYVCYECSGYATHVDHVKNAASGGTDEFDNLKAMCEPCHRVKSSAEGGRAKAAKQGRRQRPPERHPGLR</sequence>
<dbReference type="SMART" id="SM00507">
    <property type="entry name" value="HNHc"/>
    <property type="match status" value="1"/>
</dbReference>
<evidence type="ECO:0000256" key="1">
    <source>
        <dbReference type="SAM" id="MobiDB-lite"/>
    </source>
</evidence>
<feature type="compositionally biased region" description="Basic and acidic residues" evidence="1">
    <location>
        <begin position="90"/>
        <end position="99"/>
    </location>
</feature>
<organism evidence="3 4">
    <name type="scientific">Sphaerisporangium melleum</name>
    <dbReference type="NCBI Taxonomy" id="321316"/>
    <lineage>
        <taxon>Bacteria</taxon>
        <taxon>Bacillati</taxon>
        <taxon>Actinomycetota</taxon>
        <taxon>Actinomycetes</taxon>
        <taxon>Streptosporangiales</taxon>
        <taxon>Streptosporangiaceae</taxon>
        <taxon>Sphaerisporangium</taxon>
    </lineage>
</organism>
<dbReference type="Pfam" id="PF01844">
    <property type="entry name" value="HNH"/>
    <property type="match status" value="1"/>
</dbReference>
<evidence type="ECO:0000313" key="3">
    <source>
        <dbReference type="EMBL" id="GGK61351.1"/>
    </source>
</evidence>
<accession>A0A917VC05</accession>
<evidence type="ECO:0000259" key="2">
    <source>
        <dbReference type="SMART" id="SM00507"/>
    </source>
</evidence>
<dbReference type="Gene3D" id="1.10.30.50">
    <property type="match status" value="1"/>
</dbReference>
<keyword evidence="4" id="KW-1185">Reference proteome</keyword>
<dbReference type="InterPro" id="IPR003615">
    <property type="entry name" value="HNH_nuc"/>
</dbReference>
<dbReference type="EMBL" id="BMNT01000001">
    <property type="protein sequence ID" value="GGK61351.1"/>
    <property type="molecule type" value="Genomic_DNA"/>
</dbReference>
<proteinExistence type="predicted"/>
<feature type="domain" description="HNH nuclease" evidence="2">
    <location>
        <begin position="21"/>
        <end position="70"/>
    </location>
</feature>
<dbReference type="AlphaFoldDB" id="A0A917VC05"/>
<reference evidence="3" key="2">
    <citation type="submission" date="2020-09" db="EMBL/GenBank/DDBJ databases">
        <authorList>
            <person name="Sun Q."/>
            <person name="Ohkuma M."/>
        </authorList>
    </citation>
    <scope>NUCLEOTIDE SEQUENCE</scope>
    <source>
        <strain evidence="3">JCM 13064</strain>
    </source>
</reference>
<name>A0A917VC05_9ACTN</name>
<dbReference type="GO" id="GO:0003676">
    <property type="term" value="F:nucleic acid binding"/>
    <property type="evidence" value="ECO:0007669"/>
    <property type="project" value="InterPro"/>
</dbReference>
<dbReference type="Proteomes" id="UP000645217">
    <property type="component" value="Unassembled WGS sequence"/>
</dbReference>
<gene>
    <name evidence="3" type="ORF">GCM10007964_00600</name>
</gene>
<reference evidence="3" key="1">
    <citation type="journal article" date="2014" name="Int. J. Syst. Evol. Microbiol.">
        <title>Complete genome sequence of Corynebacterium casei LMG S-19264T (=DSM 44701T), isolated from a smear-ripened cheese.</title>
        <authorList>
            <consortium name="US DOE Joint Genome Institute (JGI-PGF)"/>
            <person name="Walter F."/>
            <person name="Albersmeier A."/>
            <person name="Kalinowski J."/>
            <person name="Ruckert C."/>
        </authorList>
    </citation>
    <scope>NUCLEOTIDE SEQUENCE</scope>
    <source>
        <strain evidence="3">JCM 13064</strain>
    </source>
</reference>
<dbReference type="GO" id="GO:0004519">
    <property type="term" value="F:endonuclease activity"/>
    <property type="evidence" value="ECO:0007669"/>
    <property type="project" value="InterPro"/>
</dbReference>
<dbReference type="InterPro" id="IPR002711">
    <property type="entry name" value="HNH"/>
</dbReference>
<feature type="region of interest" description="Disordered" evidence="1">
    <location>
        <begin position="72"/>
        <end position="99"/>
    </location>
</feature>
<dbReference type="CDD" id="cd00085">
    <property type="entry name" value="HNHc"/>
    <property type="match status" value="1"/>
</dbReference>
<comment type="caution">
    <text evidence="3">The sequence shown here is derived from an EMBL/GenBank/DDBJ whole genome shotgun (WGS) entry which is preliminary data.</text>
</comment>